<evidence type="ECO:0000256" key="1">
    <source>
        <dbReference type="SAM" id="Phobius"/>
    </source>
</evidence>
<name>A0A5E4GIQ7_PRUDU</name>
<dbReference type="EMBL" id="CABIKO010000788">
    <property type="protein sequence ID" value="VVA39428.1"/>
    <property type="molecule type" value="Genomic_DNA"/>
</dbReference>
<dbReference type="InterPro" id="IPR036047">
    <property type="entry name" value="F-box-like_dom_sf"/>
</dbReference>
<dbReference type="InParanoid" id="A0A5E4GIQ7"/>
<proteinExistence type="predicted"/>
<keyword evidence="1" id="KW-0812">Transmembrane</keyword>
<feature type="domain" description="F-box associated beta-propeller type 3" evidence="2">
    <location>
        <begin position="87"/>
        <end position="170"/>
    </location>
</feature>
<keyword evidence="1" id="KW-1133">Transmembrane helix</keyword>
<dbReference type="Pfam" id="PF08268">
    <property type="entry name" value="FBA_3"/>
    <property type="match status" value="1"/>
</dbReference>
<evidence type="ECO:0000313" key="3">
    <source>
        <dbReference type="EMBL" id="VVA39428.1"/>
    </source>
</evidence>
<gene>
    <name evidence="3" type="ORF">ALMOND_2B030769</name>
</gene>
<reference evidence="4" key="1">
    <citation type="journal article" date="2020" name="Plant J.">
        <title>Transposons played a major role in the diversification between the closely related almond and peach genomes: results from the almond genome sequence.</title>
        <authorList>
            <person name="Alioto T."/>
            <person name="Alexiou K.G."/>
            <person name="Bardil A."/>
            <person name="Barteri F."/>
            <person name="Castanera R."/>
            <person name="Cruz F."/>
            <person name="Dhingra A."/>
            <person name="Duval H."/>
            <person name="Fernandez I Marti A."/>
            <person name="Frias L."/>
            <person name="Galan B."/>
            <person name="Garcia J.L."/>
            <person name="Howad W."/>
            <person name="Gomez-Garrido J."/>
            <person name="Gut M."/>
            <person name="Julca I."/>
            <person name="Morata J."/>
            <person name="Puigdomenech P."/>
            <person name="Ribeca P."/>
            <person name="Rubio Cabetas M.J."/>
            <person name="Vlasova A."/>
            <person name="Wirthensohn M."/>
            <person name="Garcia-Mas J."/>
            <person name="Gabaldon T."/>
            <person name="Casacuberta J.M."/>
            <person name="Arus P."/>
        </authorList>
    </citation>
    <scope>NUCLEOTIDE SEQUENCE [LARGE SCALE GENOMIC DNA]</scope>
    <source>
        <strain evidence="4">cv. Texas</strain>
    </source>
</reference>
<evidence type="ECO:0000259" key="2">
    <source>
        <dbReference type="Pfam" id="PF08268"/>
    </source>
</evidence>
<protein>
    <submittedName>
        <fullName evidence="3">PREDICTED: F-box</fullName>
    </submittedName>
</protein>
<dbReference type="NCBIfam" id="TIGR01640">
    <property type="entry name" value="F_box_assoc_1"/>
    <property type="match status" value="1"/>
</dbReference>
<keyword evidence="1" id="KW-0472">Membrane</keyword>
<dbReference type="Gramene" id="VVA39428">
    <property type="protein sequence ID" value="VVA39428"/>
    <property type="gene ID" value="Prudul26B030769"/>
</dbReference>
<organism evidence="3 4">
    <name type="scientific">Prunus dulcis</name>
    <name type="common">Almond</name>
    <name type="synonym">Amygdalus dulcis</name>
    <dbReference type="NCBI Taxonomy" id="3755"/>
    <lineage>
        <taxon>Eukaryota</taxon>
        <taxon>Viridiplantae</taxon>
        <taxon>Streptophyta</taxon>
        <taxon>Embryophyta</taxon>
        <taxon>Tracheophyta</taxon>
        <taxon>Spermatophyta</taxon>
        <taxon>Magnoliopsida</taxon>
        <taxon>eudicotyledons</taxon>
        <taxon>Gunneridae</taxon>
        <taxon>Pentapetalae</taxon>
        <taxon>rosids</taxon>
        <taxon>fabids</taxon>
        <taxon>Rosales</taxon>
        <taxon>Rosaceae</taxon>
        <taxon>Amygdaloideae</taxon>
        <taxon>Amygdaleae</taxon>
        <taxon>Prunus</taxon>
    </lineage>
</organism>
<sequence>MLPTGSILICKCLCKTWQDLISDHEFAKLHFAQAESYPLVRPFNPTRVSRTLYLVEPEDSSDFDFEHSNCTCYDASDFLFNECNGHQFHMNLAKPLRNAEEYEVVNSCNGLLCLSKPFINDPVVVCNPITGEFIHLPEVFKLDYVKGSIDCGFGFSPKTNQYKVIRISEQGHWIPLRQPRSAEYKLLGGTRALSLEDEQILSCFPKEVKKEITSEVVSMSYIKQRELEEACRVKKPFCEWLVTRFQAAGRDRSSFLFWWQEIGSGINIKWVLNAVSIVNLQKREGCTFFDRYHPKIYEPSKSLVLGLLKRLRKEEDENRRLSMEVRASSKGKWSSRACLVIHWMIVIVLLGMLLVEGGARAGLSKNVKLAL</sequence>
<dbReference type="InterPro" id="IPR017451">
    <property type="entry name" value="F-box-assoc_interact_dom"/>
</dbReference>
<dbReference type="InterPro" id="IPR013187">
    <property type="entry name" value="F-box-assoc_dom_typ3"/>
</dbReference>
<dbReference type="PANTHER" id="PTHR31672">
    <property type="entry name" value="BNACNNG10540D PROTEIN"/>
    <property type="match status" value="1"/>
</dbReference>
<evidence type="ECO:0000313" key="4">
    <source>
        <dbReference type="Proteomes" id="UP000327085"/>
    </source>
</evidence>
<feature type="transmembrane region" description="Helical" evidence="1">
    <location>
        <begin position="333"/>
        <end position="355"/>
    </location>
</feature>
<dbReference type="SUPFAM" id="SSF81383">
    <property type="entry name" value="F-box domain"/>
    <property type="match status" value="1"/>
</dbReference>
<dbReference type="InterPro" id="IPR050796">
    <property type="entry name" value="SCF_F-box_component"/>
</dbReference>
<dbReference type="PANTHER" id="PTHR31672:SF13">
    <property type="entry name" value="F-BOX PROTEIN CPR30-LIKE"/>
    <property type="match status" value="1"/>
</dbReference>
<dbReference type="Proteomes" id="UP000327085">
    <property type="component" value="Unassembled WGS sequence"/>
</dbReference>
<accession>A0A5E4GIQ7</accession>
<dbReference type="AlphaFoldDB" id="A0A5E4GIQ7"/>